<protein>
    <submittedName>
        <fullName evidence="1">Uncharacterized protein</fullName>
    </submittedName>
</protein>
<reference evidence="1" key="1">
    <citation type="submission" date="2014-11" db="EMBL/GenBank/DDBJ databases">
        <authorList>
            <person name="Otto D Thomas"/>
            <person name="Naeem Raeece"/>
        </authorList>
    </citation>
    <scope>NUCLEOTIDE SEQUENCE</scope>
</reference>
<name>A0A0G4EZK0_9ALVE</name>
<sequence length="586" mass="60951">MGLFRKLLRVLAPIVRIFSATTPFGALLQASLTAVQMVAPKASPLVRIVLTLSSPETAVSKALNSVVTAASALDPKVRAALSVATGAGGWGDGPLEDEKAILEAVERVASNVTNVFILVNKNTAAQIAADISALSGATGSVFDIWSCTGGVEALSLGDLMGADAGTVPLRSASGSVGSGVPSTALGHFPMSPSGTPGGIGMVLSGWSSCNSAFSSDTETHQSLVKRGPIQSFYGANVIAGPNTFLFGGDDPSQSVLSSVQLPQGTEVPALKPWQFVVCNGGEKYQWGGYEGYEWGHPKWMDFTTNDAELWSLTVVGSKRTMETHYGSLSVACNELSFTLKPAGDSLSVQLEESVRNFVGGIKDGDYMDTVIAQTRTLSSTVGRGEALVVDFDKPANQAVSKETDEPGLHLPKPSACVGNVCARPDWSFNDRRMGIQVGGGQRWWGTGVMPEEGNAMYLSSVQIRPIVYDGTTIIIKGTIDHNPDFKIKVRVSFADNKLTVRLDLVAKTKQGNNAVSALVGGGVAIPLLIMFGGGVAGGVGAGVRVPAARGFVATPALRAMLANIRAYVGEVLLSLGLPGIGLAPGN</sequence>
<dbReference type="AlphaFoldDB" id="A0A0G4EZK0"/>
<evidence type="ECO:0000313" key="1">
    <source>
        <dbReference type="EMBL" id="CEM04236.1"/>
    </source>
</evidence>
<gene>
    <name evidence="1" type="ORF">Cvel_14228</name>
</gene>
<dbReference type="EMBL" id="CDMZ01000004">
    <property type="protein sequence ID" value="CEM04236.1"/>
    <property type="molecule type" value="Genomic_DNA"/>
</dbReference>
<dbReference type="VEuPathDB" id="CryptoDB:Cvel_14228"/>
<proteinExistence type="predicted"/>
<accession>A0A0G4EZK0</accession>
<organism evidence="1">
    <name type="scientific">Chromera velia CCMP2878</name>
    <dbReference type="NCBI Taxonomy" id="1169474"/>
    <lineage>
        <taxon>Eukaryota</taxon>
        <taxon>Sar</taxon>
        <taxon>Alveolata</taxon>
        <taxon>Colpodellida</taxon>
        <taxon>Chromeraceae</taxon>
        <taxon>Chromera</taxon>
    </lineage>
</organism>